<dbReference type="Proteomes" id="UP000076420">
    <property type="component" value="Unassembled WGS sequence"/>
</dbReference>
<feature type="compositionally biased region" description="Gly residues" evidence="2">
    <location>
        <begin position="450"/>
        <end position="479"/>
    </location>
</feature>
<gene>
    <name evidence="3" type="primary">106068656</name>
</gene>
<reference evidence="3" key="1">
    <citation type="submission" date="2020-05" db="UniProtKB">
        <authorList>
            <consortium name="EnsemblMetazoa"/>
        </authorList>
    </citation>
    <scope>IDENTIFICATION</scope>
    <source>
        <strain evidence="3">BB02</strain>
    </source>
</reference>
<dbReference type="GO" id="GO:0072669">
    <property type="term" value="C:tRNA-splicing ligase complex"/>
    <property type="evidence" value="ECO:0007669"/>
    <property type="project" value="TreeGrafter"/>
</dbReference>
<sequence length="479" mass="51819">MENDILDSLEDLGYDGPLLDGKLLADALASGAKSVAYTQLVEWAVSLLASFYNIDSKVSAIQGPSDSEHFLMELSGFLREFACPYSVLTEGPIDKRLATKNACLQLLDYLLTELASAKILAVKKPAMLATLSTGSNVVTEKSESDIAKHLKEALMALKFAEPPDNITSFDLFTKLENKLKGLMSQNPELAGKPLLKVRMSDQQWAQILEINAYLSEEYRLRREMLLKRLDVTIQSFNWSEKAKNNENKIAEVYQPIRKMLIAKNDVTLAHILAARDDLTRLQKTSSGEARERTKCAINKILIGKVPDRGGRAWELEPPPPEMPAFTKRDAGSQGSARGGREGGRGGGGGSRVQGSWGDTQGKDVGGNWNQGGGGYHQGGGGYHQGGGYQQGGYQQQGGGYQRGGQGGYQQDNYSHRGGYQDNYQGGGGYQQGGYSQRGGQGGYQQDNYSQGGGHQDNYQGGGGYRSGGRGSGRGGRGRH</sequence>
<organism evidence="3 4">
    <name type="scientific">Biomphalaria glabrata</name>
    <name type="common">Bloodfluke planorb</name>
    <name type="synonym">Freshwater snail</name>
    <dbReference type="NCBI Taxonomy" id="6526"/>
    <lineage>
        <taxon>Eukaryota</taxon>
        <taxon>Metazoa</taxon>
        <taxon>Spiralia</taxon>
        <taxon>Lophotrochozoa</taxon>
        <taxon>Mollusca</taxon>
        <taxon>Gastropoda</taxon>
        <taxon>Heterobranchia</taxon>
        <taxon>Euthyneura</taxon>
        <taxon>Panpulmonata</taxon>
        <taxon>Hygrophila</taxon>
        <taxon>Lymnaeoidea</taxon>
        <taxon>Planorbidae</taxon>
        <taxon>Biomphalaria</taxon>
    </lineage>
</organism>
<dbReference type="PANTHER" id="PTHR31353:SF1">
    <property type="entry name" value="PROTEIN FAM98B"/>
    <property type="match status" value="1"/>
</dbReference>
<dbReference type="KEGG" id="bgt:106068656"/>
<feature type="compositionally biased region" description="Gly residues" evidence="2">
    <location>
        <begin position="368"/>
        <end position="407"/>
    </location>
</feature>
<dbReference type="AlphaFoldDB" id="A0A2C9LAT8"/>
<dbReference type="InterPro" id="IPR018797">
    <property type="entry name" value="FAM98"/>
</dbReference>
<evidence type="ECO:0000313" key="3">
    <source>
        <dbReference type="EnsemblMetazoa" id="BGLB029096-PA"/>
    </source>
</evidence>
<feature type="compositionally biased region" description="Gly residues" evidence="2">
    <location>
        <begin position="424"/>
        <end position="442"/>
    </location>
</feature>
<protein>
    <recommendedName>
        <fullName evidence="5">Protein FAM98A</fullName>
    </recommendedName>
</protein>
<evidence type="ECO:0000256" key="2">
    <source>
        <dbReference type="SAM" id="MobiDB-lite"/>
    </source>
</evidence>
<feature type="region of interest" description="Disordered" evidence="2">
    <location>
        <begin position="309"/>
        <end position="479"/>
    </location>
</feature>
<proteinExistence type="inferred from homology"/>
<evidence type="ECO:0000313" key="4">
    <source>
        <dbReference type="Proteomes" id="UP000076420"/>
    </source>
</evidence>
<evidence type="ECO:0000256" key="1">
    <source>
        <dbReference type="ARBA" id="ARBA00007218"/>
    </source>
</evidence>
<dbReference type="OrthoDB" id="512356at2759"/>
<dbReference type="EnsemblMetazoa" id="BGLB029096-RA">
    <property type="protein sequence ID" value="BGLB029096-PA"/>
    <property type="gene ID" value="BGLB029096"/>
</dbReference>
<dbReference type="PANTHER" id="PTHR31353">
    <property type="entry name" value="FAM98"/>
    <property type="match status" value="1"/>
</dbReference>
<dbReference type="STRING" id="6526.A0A2C9LAT8"/>
<name>A0A2C9LAT8_BIOGL</name>
<dbReference type="VEuPathDB" id="VectorBase:BGLB029096"/>
<accession>A0A2C9LAT8</accession>
<dbReference type="VEuPathDB" id="VectorBase:BGLAX_035677"/>
<comment type="similarity">
    <text evidence="1">Belongs to the FAM98 family.</text>
</comment>
<evidence type="ECO:0008006" key="5">
    <source>
        <dbReference type="Google" id="ProtNLM"/>
    </source>
</evidence>
<dbReference type="Pfam" id="PF10239">
    <property type="entry name" value="DUF2465"/>
    <property type="match status" value="1"/>
</dbReference>